<feature type="region of interest" description="Disordered" evidence="1">
    <location>
        <begin position="357"/>
        <end position="443"/>
    </location>
</feature>
<comment type="caution">
    <text evidence="4">The sequence shown here is derived from an EMBL/GenBank/DDBJ whole genome shotgun (WGS) entry which is preliminary data.</text>
</comment>
<name>A0ABW6IJ33_9CYAN</name>
<gene>
    <name evidence="4" type="ORF">ACFVKH_16295</name>
</gene>
<evidence type="ECO:0000313" key="4">
    <source>
        <dbReference type="EMBL" id="MFE4107847.1"/>
    </source>
</evidence>
<evidence type="ECO:0000313" key="5">
    <source>
        <dbReference type="Proteomes" id="UP001600165"/>
    </source>
</evidence>
<dbReference type="Gene3D" id="2.60.40.3500">
    <property type="match status" value="1"/>
</dbReference>
<dbReference type="InterPro" id="IPR021731">
    <property type="entry name" value="AMIN_dom"/>
</dbReference>
<dbReference type="Pfam" id="PF11741">
    <property type="entry name" value="AMIN"/>
    <property type="match status" value="1"/>
</dbReference>
<protein>
    <submittedName>
        <fullName evidence="4">AMIN domain-containing protein</fullName>
    </submittedName>
</protein>
<reference evidence="4 5" key="1">
    <citation type="submission" date="2024-10" db="EMBL/GenBank/DDBJ databases">
        <authorList>
            <person name="Ratan Roy A."/>
            <person name="Morales Sandoval P.H."/>
            <person name="De Los Santos Villalobos S."/>
            <person name="Chakraborty S."/>
            <person name="Mukherjee J."/>
        </authorList>
    </citation>
    <scope>NUCLEOTIDE SEQUENCE [LARGE SCALE GENOMIC DNA]</scope>
    <source>
        <strain evidence="4 5">S1</strain>
    </source>
</reference>
<feature type="signal peptide" evidence="2">
    <location>
        <begin position="1"/>
        <end position="34"/>
    </location>
</feature>
<dbReference type="Proteomes" id="UP001600165">
    <property type="component" value="Unassembled WGS sequence"/>
</dbReference>
<dbReference type="RefSeq" id="WP_377966960.1">
    <property type="nucleotide sequence ID" value="NZ_JBHZOL010000094.1"/>
</dbReference>
<evidence type="ECO:0000256" key="1">
    <source>
        <dbReference type="SAM" id="MobiDB-lite"/>
    </source>
</evidence>
<sequence>MMLSFGLFQPSVQALSLLATTAVITAVASAPARAAVLSQWSFDPSTQQLQLNLPADLAPQYFLLAEPARIVLDIPNAQMGAIPTTQTYAGAVRSVRISQFEANIIRIVVELAPGVVLDPRQATLAAVEVNGQNRWILQPLLAGEAAIATAPNPITAPANVPPEPAAPNNSAAAVRSGVDETFVSPVSPLEPATVEPPLPIINSEGIGLSAASLLIGPDVVSQSELPATPLTGIPPAGVDASVTVSVPPLGTTPAVTAPPRPVAEPVAPTTDLAVPETASTATEQPPVSPTAADVPISPPFLETTTAIEAAPNGAPPFLAADESPLEATAETETASASQPVAETTEAIAADTAVSTTLTNQLSPPVPAQPLPELSPPQPTAPPQTALESPPFLETEPATTPLPQVAAPTTVPALPPTAAEAPSERTPTIPFGQPLPPTEQSTAPAAAPLIARQDSDSVLIPAGTQLPLQYTQPDPLALNDPINYQEVLVLSQDVRHPQTNELLIPKGALVVGRFDLTATNPRFIAQAISLQGQNLPLSAESDVLGNPQVSGSNVLRNSGLGAAAITVLSGFSGIGLVAGAALGAATSYATSPPAVVIQPNQIIQVQVLEDLRR</sequence>
<evidence type="ECO:0000256" key="2">
    <source>
        <dbReference type="SAM" id="SignalP"/>
    </source>
</evidence>
<organism evidence="4 5">
    <name type="scientific">Almyronema epifaneia S1</name>
    <dbReference type="NCBI Taxonomy" id="2991925"/>
    <lineage>
        <taxon>Bacteria</taxon>
        <taxon>Bacillati</taxon>
        <taxon>Cyanobacteriota</taxon>
        <taxon>Cyanophyceae</taxon>
        <taxon>Nodosilineales</taxon>
        <taxon>Nodosilineaceae</taxon>
        <taxon>Almyronema</taxon>
        <taxon>Almyronema epifaneia</taxon>
    </lineage>
</organism>
<feature type="compositionally biased region" description="Pro residues" evidence="1">
    <location>
        <begin position="363"/>
        <end position="381"/>
    </location>
</feature>
<proteinExistence type="predicted"/>
<evidence type="ECO:0000259" key="3">
    <source>
        <dbReference type="Pfam" id="PF11741"/>
    </source>
</evidence>
<dbReference type="EMBL" id="JBHZOL010000094">
    <property type="protein sequence ID" value="MFE4107847.1"/>
    <property type="molecule type" value="Genomic_DNA"/>
</dbReference>
<keyword evidence="2" id="KW-0732">Signal</keyword>
<feature type="compositionally biased region" description="Low complexity" evidence="1">
    <location>
        <begin position="396"/>
        <end position="420"/>
    </location>
</feature>
<feature type="chain" id="PRO_5046441230" evidence="2">
    <location>
        <begin position="35"/>
        <end position="612"/>
    </location>
</feature>
<feature type="domain" description="AMIN" evidence="3">
    <location>
        <begin position="40"/>
        <end position="137"/>
    </location>
</feature>
<keyword evidence="5" id="KW-1185">Reference proteome</keyword>
<accession>A0ABW6IJ33</accession>